<dbReference type="PANTHER" id="PTHR32266">
    <property type="entry name" value="NICOTIANAMINE SYNTHASE 3"/>
    <property type="match status" value="1"/>
</dbReference>
<dbReference type="PROSITE" id="PS51142">
    <property type="entry name" value="NAS"/>
    <property type="match status" value="1"/>
</dbReference>
<dbReference type="PANTHER" id="PTHR32266:SF12">
    <property type="entry name" value="NICOTIANAMINE SYNTHASE 3"/>
    <property type="match status" value="1"/>
</dbReference>
<gene>
    <name evidence="5" type="ORF">BJ875DRAFT_380691</name>
</gene>
<evidence type="ECO:0000313" key="5">
    <source>
        <dbReference type="EMBL" id="KAG9232440.1"/>
    </source>
</evidence>
<reference evidence="5" key="1">
    <citation type="journal article" date="2021" name="IMA Fungus">
        <title>Genomic characterization of three marine fungi, including Emericellopsis atlantica sp. nov. with signatures of a generalist lifestyle and marine biomass degradation.</title>
        <authorList>
            <person name="Hagestad O.C."/>
            <person name="Hou L."/>
            <person name="Andersen J.H."/>
            <person name="Hansen E.H."/>
            <person name="Altermark B."/>
            <person name="Li C."/>
            <person name="Kuhnert E."/>
            <person name="Cox R.J."/>
            <person name="Crous P.W."/>
            <person name="Spatafora J.W."/>
            <person name="Lail K."/>
            <person name="Amirebrahimi M."/>
            <person name="Lipzen A."/>
            <person name="Pangilinan J."/>
            <person name="Andreopoulos W."/>
            <person name="Hayes R.D."/>
            <person name="Ng V."/>
            <person name="Grigoriev I.V."/>
            <person name="Jackson S.A."/>
            <person name="Sutton T.D.S."/>
            <person name="Dobson A.D.W."/>
            <person name="Rama T."/>
        </authorList>
    </citation>
    <scope>NUCLEOTIDE SEQUENCE</scope>
    <source>
        <strain evidence="5">TRa018bII</strain>
    </source>
</reference>
<dbReference type="GO" id="GO:0030410">
    <property type="term" value="F:nicotianamine synthase activity"/>
    <property type="evidence" value="ECO:0007669"/>
    <property type="project" value="InterPro"/>
</dbReference>
<dbReference type="InterPro" id="IPR029063">
    <property type="entry name" value="SAM-dependent_MTases_sf"/>
</dbReference>
<organism evidence="5 6">
    <name type="scientific">Amylocarpus encephaloides</name>
    <dbReference type="NCBI Taxonomy" id="45428"/>
    <lineage>
        <taxon>Eukaryota</taxon>
        <taxon>Fungi</taxon>
        <taxon>Dikarya</taxon>
        <taxon>Ascomycota</taxon>
        <taxon>Pezizomycotina</taxon>
        <taxon>Leotiomycetes</taxon>
        <taxon>Helotiales</taxon>
        <taxon>Helotiales incertae sedis</taxon>
        <taxon>Amylocarpus</taxon>
    </lineage>
</organism>
<sequence>MSSSYPTQPPKAPESACVPPGVSDDSASVSSNDIEPSALIPEPEDETIVDKIISIFLRLSARSTLSPGPVVNALFGELMTICLMSCPDKKASLILSDPRIQDILPNLHTLCSQSEFEMERYWAERITEAQDPVLESKQFTYYENYVDLTRLELAALSAVDTKEIRSVAFIGSGPLPLTSLCLLEQLGGRSLGHIAEGMEFQLGEASSKSKSKASTDLTSFDVVFLAALVGSTQVEKEAVLKDVVSRMRKGSLLVVRSVHGLRGLCYPVFDPSCEGVWGKGGVLEVGVVVRPFGVVVNSVVVGKVR</sequence>
<evidence type="ECO:0000256" key="3">
    <source>
        <dbReference type="ARBA" id="ARBA00022691"/>
    </source>
</evidence>
<dbReference type="OrthoDB" id="1858069at2759"/>
<evidence type="ECO:0000256" key="4">
    <source>
        <dbReference type="SAM" id="MobiDB-lite"/>
    </source>
</evidence>
<dbReference type="AlphaFoldDB" id="A0A9P8C3T4"/>
<proteinExistence type="inferred from homology"/>
<keyword evidence="3" id="KW-0949">S-adenosyl-L-methionine</keyword>
<evidence type="ECO:0000256" key="2">
    <source>
        <dbReference type="ARBA" id="ARBA00022679"/>
    </source>
</evidence>
<evidence type="ECO:0000313" key="6">
    <source>
        <dbReference type="Proteomes" id="UP000824998"/>
    </source>
</evidence>
<dbReference type="Pfam" id="PF03059">
    <property type="entry name" value="NAS"/>
    <property type="match status" value="2"/>
</dbReference>
<dbReference type="Proteomes" id="UP000824998">
    <property type="component" value="Unassembled WGS sequence"/>
</dbReference>
<keyword evidence="2" id="KW-0808">Transferase</keyword>
<feature type="region of interest" description="Disordered" evidence="4">
    <location>
        <begin position="1"/>
        <end position="38"/>
    </location>
</feature>
<dbReference type="Gene3D" id="3.40.50.150">
    <property type="entry name" value="Vaccinia Virus protein VP39"/>
    <property type="match status" value="1"/>
</dbReference>
<comment type="similarity">
    <text evidence="1">Belongs to the nicotianamine synthase (NAS)-like family.</text>
</comment>
<dbReference type="GO" id="GO:0030418">
    <property type="term" value="P:nicotianamine biosynthetic process"/>
    <property type="evidence" value="ECO:0007669"/>
    <property type="project" value="InterPro"/>
</dbReference>
<feature type="compositionally biased region" description="Low complexity" evidence="4">
    <location>
        <begin position="22"/>
        <end position="31"/>
    </location>
</feature>
<name>A0A9P8C3T4_9HELO</name>
<dbReference type="EMBL" id="MU251548">
    <property type="protein sequence ID" value="KAG9232440.1"/>
    <property type="molecule type" value="Genomic_DNA"/>
</dbReference>
<protein>
    <submittedName>
        <fullName evidence="5">Nicotianamine synthase protein-domain-containing protein</fullName>
    </submittedName>
</protein>
<keyword evidence="6" id="KW-1185">Reference proteome</keyword>
<comment type="caution">
    <text evidence="5">The sequence shown here is derived from an EMBL/GenBank/DDBJ whole genome shotgun (WGS) entry which is preliminary data.</text>
</comment>
<dbReference type="InterPro" id="IPR004298">
    <property type="entry name" value="Nicotian_synth"/>
</dbReference>
<accession>A0A9P8C3T4</accession>
<evidence type="ECO:0000256" key="1">
    <source>
        <dbReference type="ARBA" id="ARBA00007009"/>
    </source>
</evidence>